<organism evidence="1 2">
    <name type="scientific">Melia azedarach</name>
    <name type="common">Chinaberry tree</name>
    <dbReference type="NCBI Taxonomy" id="155640"/>
    <lineage>
        <taxon>Eukaryota</taxon>
        <taxon>Viridiplantae</taxon>
        <taxon>Streptophyta</taxon>
        <taxon>Embryophyta</taxon>
        <taxon>Tracheophyta</taxon>
        <taxon>Spermatophyta</taxon>
        <taxon>Magnoliopsida</taxon>
        <taxon>eudicotyledons</taxon>
        <taxon>Gunneridae</taxon>
        <taxon>Pentapetalae</taxon>
        <taxon>rosids</taxon>
        <taxon>malvids</taxon>
        <taxon>Sapindales</taxon>
        <taxon>Meliaceae</taxon>
        <taxon>Melia</taxon>
    </lineage>
</organism>
<sequence>MRTLFPVLAIFTIALFILAFPDGWLLIQIFHRIYTYSQNKNTSFLFFVFCFLGIILTKNAKLFYVYAGTNAKRCSQKDIGVTQAHVGRRPNGIPIYGVQITNLCFPGCSIANIHLSCGWFSSANLINPKIFRRVAYNDCLVNNAEPSQAGRILSFEYTTTYMYHLSVSSATFTC</sequence>
<evidence type="ECO:0000313" key="2">
    <source>
        <dbReference type="Proteomes" id="UP001164539"/>
    </source>
</evidence>
<evidence type="ECO:0000313" key="1">
    <source>
        <dbReference type="EMBL" id="KAJ4707766.1"/>
    </source>
</evidence>
<name>A0ACC1X8K6_MELAZ</name>
<proteinExistence type="predicted"/>
<dbReference type="EMBL" id="CM051403">
    <property type="protein sequence ID" value="KAJ4707766.1"/>
    <property type="molecule type" value="Genomic_DNA"/>
</dbReference>
<reference evidence="1 2" key="1">
    <citation type="journal article" date="2023" name="Science">
        <title>Complex scaffold remodeling in plant triterpene biosynthesis.</title>
        <authorList>
            <person name="De La Pena R."/>
            <person name="Hodgson H."/>
            <person name="Liu J.C."/>
            <person name="Stephenson M.J."/>
            <person name="Martin A.C."/>
            <person name="Owen C."/>
            <person name="Harkess A."/>
            <person name="Leebens-Mack J."/>
            <person name="Jimenez L.E."/>
            <person name="Osbourn A."/>
            <person name="Sattely E.S."/>
        </authorList>
    </citation>
    <scope>NUCLEOTIDE SEQUENCE [LARGE SCALE GENOMIC DNA]</scope>
    <source>
        <strain evidence="2">cv. JPN11</strain>
        <tissue evidence="1">Leaf</tissue>
    </source>
</reference>
<protein>
    <submittedName>
        <fullName evidence="1">Tapetum determinant 1</fullName>
    </submittedName>
</protein>
<keyword evidence="2" id="KW-1185">Reference proteome</keyword>
<gene>
    <name evidence="1" type="ORF">OWV82_017834</name>
</gene>
<comment type="caution">
    <text evidence="1">The sequence shown here is derived from an EMBL/GenBank/DDBJ whole genome shotgun (WGS) entry which is preliminary data.</text>
</comment>
<dbReference type="Proteomes" id="UP001164539">
    <property type="component" value="Chromosome 10"/>
</dbReference>
<accession>A0ACC1X8K6</accession>